<dbReference type="Proteomes" id="UP000518300">
    <property type="component" value="Unassembled WGS sequence"/>
</dbReference>
<sequence>IRGMGRVGAGIGLGMVLGPVIGSQLHVLGEWAPPLAAAVFAFAALLGVFFLFPETHPRHAQHATPTPERPRVSLAQALAQPGIAPVLALFFLTFIGVTNTQVSLGLLAQERFGWGEREVGRLFALYGFLSFVVQAFALDWLSRVARSLTLVVLGTVLVGAGLACIALGGHPTWLVVAMVLVGTGMGLLLPVLSSLASALAGPELQGGVLGIAQSAGGLARVVGPVWSGFLYSRFHPGAPFLSGVVATGVSLLVVLSLLKRPSART</sequence>
<feature type="transmembrane region" description="Helical" evidence="5">
    <location>
        <begin position="32"/>
        <end position="52"/>
    </location>
</feature>
<gene>
    <name evidence="7" type="ORF">HG543_45810</name>
</gene>
<feature type="transmembrane region" description="Helical" evidence="5">
    <location>
        <begin position="237"/>
        <end position="258"/>
    </location>
</feature>
<dbReference type="Pfam" id="PF07690">
    <property type="entry name" value="MFS_1"/>
    <property type="match status" value="1"/>
</dbReference>
<dbReference type="InterPro" id="IPR001958">
    <property type="entry name" value="Tet-R_TetA/multi-R_MdtG-like"/>
</dbReference>
<proteinExistence type="predicted"/>
<feature type="non-terminal residue" evidence="7">
    <location>
        <position position="1"/>
    </location>
</feature>
<dbReference type="PROSITE" id="PS50850">
    <property type="entry name" value="MFS"/>
    <property type="match status" value="1"/>
</dbReference>
<keyword evidence="3 5" id="KW-1133">Transmembrane helix</keyword>
<keyword evidence="4 5" id="KW-0472">Membrane</keyword>
<dbReference type="Gene3D" id="1.20.1250.20">
    <property type="entry name" value="MFS general substrate transporter like domains"/>
    <property type="match status" value="1"/>
</dbReference>
<feature type="transmembrane region" description="Helical" evidence="5">
    <location>
        <begin position="208"/>
        <end position="231"/>
    </location>
</feature>
<evidence type="ECO:0000313" key="8">
    <source>
        <dbReference type="Proteomes" id="UP000518300"/>
    </source>
</evidence>
<dbReference type="InterPro" id="IPR020846">
    <property type="entry name" value="MFS_dom"/>
</dbReference>
<evidence type="ECO:0000256" key="2">
    <source>
        <dbReference type="ARBA" id="ARBA00022692"/>
    </source>
</evidence>
<comment type="caution">
    <text evidence="7">The sequence shown here is derived from an EMBL/GenBank/DDBJ whole genome shotgun (WGS) entry which is preliminary data.</text>
</comment>
<accession>A0A848LVN5</accession>
<feature type="transmembrane region" description="Helical" evidence="5">
    <location>
        <begin position="73"/>
        <end position="97"/>
    </location>
</feature>
<dbReference type="InterPro" id="IPR011701">
    <property type="entry name" value="MFS"/>
</dbReference>
<evidence type="ECO:0000256" key="4">
    <source>
        <dbReference type="ARBA" id="ARBA00023136"/>
    </source>
</evidence>
<dbReference type="GO" id="GO:0016020">
    <property type="term" value="C:membrane"/>
    <property type="evidence" value="ECO:0007669"/>
    <property type="project" value="UniProtKB-SubCell"/>
</dbReference>
<evidence type="ECO:0000256" key="1">
    <source>
        <dbReference type="ARBA" id="ARBA00004141"/>
    </source>
</evidence>
<evidence type="ECO:0000256" key="3">
    <source>
        <dbReference type="ARBA" id="ARBA00022989"/>
    </source>
</evidence>
<dbReference type="GO" id="GO:0022857">
    <property type="term" value="F:transmembrane transporter activity"/>
    <property type="evidence" value="ECO:0007669"/>
    <property type="project" value="InterPro"/>
</dbReference>
<feature type="transmembrane region" description="Helical" evidence="5">
    <location>
        <begin position="123"/>
        <end position="141"/>
    </location>
</feature>
<dbReference type="EMBL" id="JABBJJ010000386">
    <property type="protein sequence ID" value="NMO22127.1"/>
    <property type="molecule type" value="Genomic_DNA"/>
</dbReference>
<dbReference type="PANTHER" id="PTHR24002">
    <property type="entry name" value="SOLUTE CARRIER FAMILY 22 MEMBER 18"/>
    <property type="match status" value="1"/>
</dbReference>
<organism evidence="7 8">
    <name type="scientific">Pyxidicoccus fallax</name>
    <dbReference type="NCBI Taxonomy" id="394095"/>
    <lineage>
        <taxon>Bacteria</taxon>
        <taxon>Pseudomonadati</taxon>
        <taxon>Myxococcota</taxon>
        <taxon>Myxococcia</taxon>
        <taxon>Myxococcales</taxon>
        <taxon>Cystobacterineae</taxon>
        <taxon>Myxococcaceae</taxon>
        <taxon>Pyxidicoccus</taxon>
    </lineage>
</organism>
<feature type="domain" description="Major facilitator superfamily (MFS) profile" evidence="6">
    <location>
        <begin position="1"/>
        <end position="262"/>
    </location>
</feature>
<keyword evidence="8" id="KW-1185">Reference proteome</keyword>
<reference evidence="7 8" key="1">
    <citation type="submission" date="2020-04" db="EMBL/GenBank/DDBJ databases">
        <title>Draft genome of Pyxidicoccus fallax type strain.</title>
        <authorList>
            <person name="Whitworth D.E."/>
        </authorList>
    </citation>
    <scope>NUCLEOTIDE SEQUENCE [LARGE SCALE GENOMIC DNA]</scope>
    <source>
        <strain evidence="7 8">DSM 14698</strain>
    </source>
</reference>
<evidence type="ECO:0000313" key="7">
    <source>
        <dbReference type="EMBL" id="NMO22127.1"/>
    </source>
</evidence>
<evidence type="ECO:0000256" key="5">
    <source>
        <dbReference type="SAM" id="Phobius"/>
    </source>
</evidence>
<name>A0A848LVN5_9BACT</name>
<protein>
    <submittedName>
        <fullName evidence="7">TCR/Tet family MFS transporter</fullName>
    </submittedName>
</protein>
<comment type="subcellular location">
    <subcellularLocation>
        <location evidence="1">Membrane</location>
        <topology evidence="1">Multi-pass membrane protein</topology>
    </subcellularLocation>
</comment>
<dbReference type="AlphaFoldDB" id="A0A848LVN5"/>
<dbReference type="PANTHER" id="PTHR24002:SF4">
    <property type="entry name" value="MFS DOMAIN-CONTAINING PROTEIN"/>
    <property type="match status" value="1"/>
</dbReference>
<keyword evidence="2 5" id="KW-0812">Transmembrane</keyword>
<evidence type="ECO:0000259" key="6">
    <source>
        <dbReference type="PROSITE" id="PS50850"/>
    </source>
</evidence>
<dbReference type="SUPFAM" id="SSF103473">
    <property type="entry name" value="MFS general substrate transporter"/>
    <property type="match status" value="1"/>
</dbReference>
<dbReference type="RefSeq" id="WP_169351286.1">
    <property type="nucleotide sequence ID" value="NZ_JABBJJ010000386.1"/>
</dbReference>
<feature type="transmembrane region" description="Helical" evidence="5">
    <location>
        <begin position="148"/>
        <end position="168"/>
    </location>
</feature>
<dbReference type="PRINTS" id="PR01035">
    <property type="entry name" value="TCRTETA"/>
</dbReference>
<feature type="transmembrane region" description="Helical" evidence="5">
    <location>
        <begin position="174"/>
        <end position="196"/>
    </location>
</feature>
<dbReference type="InterPro" id="IPR036259">
    <property type="entry name" value="MFS_trans_sf"/>
</dbReference>